<dbReference type="SUPFAM" id="SSF52743">
    <property type="entry name" value="Subtilisin-like"/>
    <property type="match status" value="1"/>
</dbReference>
<dbReference type="InterPro" id="IPR045051">
    <property type="entry name" value="SBT"/>
</dbReference>
<keyword evidence="6" id="KW-0325">Glycoprotein</keyword>
<dbReference type="InterPro" id="IPR046450">
    <property type="entry name" value="PA_dom_sf"/>
</dbReference>
<name>A0AAV7EM89_ARIFI</name>
<dbReference type="FunFam" id="3.50.30.30:FF:000005">
    <property type="entry name" value="subtilisin-like protease SBT1.5"/>
    <property type="match status" value="1"/>
</dbReference>
<evidence type="ECO:0000313" key="12">
    <source>
        <dbReference type="Proteomes" id="UP000825729"/>
    </source>
</evidence>
<dbReference type="Gene3D" id="3.50.30.30">
    <property type="match status" value="1"/>
</dbReference>
<dbReference type="InterPro" id="IPR015500">
    <property type="entry name" value="Peptidase_S8_subtilisin-rel"/>
</dbReference>
<dbReference type="InterPro" id="IPR041469">
    <property type="entry name" value="Subtilisin-like_FN3"/>
</dbReference>
<dbReference type="FunFam" id="2.60.40.2310:FF:000001">
    <property type="entry name" value="Subtilisin-like protease SBT1.5"/>
    <property type="match status" value="1"/>
</dbReference>
<dbReference type="InterPro" id="IPR003137">
    <property type="entry name" value="PA_domain"/>
</dbReference>
<evidence type="ECO:0000256" key="5">
    <source>
        <dbReference type="ARBA" id="ARBA00022825"/>
    </source>
</evidence>
<evidence type="ECO:0000313" key="11">
    <source>
        <dbReference type="EMBL" id="KAG9448786.1"/>
    </source>
</evidence>
<dbReference type="EMBL" id="JAINDJ010000004">
    <property type="protein sequence ID" value="KAG9448786.1"/>
    <property type="molecule type" value="Genomic_DNA"/>
</dbReference>
<dbReference type="PANTHER" id="PTHR10795">
    <property type="entry name" value="PROPROTEIN CONVERTASE SUBTILISIN/KEXIN"/>
    <property type="match status" value="1"/>
</dbReference>
<proteinExistence type="inferred from homology"/>
<evidence type="ECO:0000259" key="9">
    <source>
        <dbReference type="Pfam" id="PF02225"/>
    </source>
</evidence>
<keyword evidence="12" id="KW-1185">Reference proteome</keyword>
<evidence type="ECO:0000256" key="6">
    <source>
        <dbReference type="ARBA" id="ARBA00023180"/>
    </source>
</evidence>
<dbReference type="InterPro" id="IPR023828">
    <property type="entry name" value="Peptidase_S8_Ser-AS"/>
</dbReference>
<evidence type="ECO:0000256" key="2">
    <source>
        <dbReference type="ARBA" id="ARBA00022670"/>
    </source>
</evidence>
<dbReference type="SUPFAM" id="SSF52025">
    <property type="entry name" value="PA domain"/>
    <property type="match status" value="1"/>
</dbReference>
<protein>
    <submittedName>
        <fullName evidence="11">Uncharacterized protein</fullName>
    </submittedName>
</protein>
<keyword evidence="2" id="KW-0645">Protease</keyword>
<comment type="caution">
    <text evidence="11">The sequence shown here is derived from an EMBL/GenBank/DDBJ whole genome shotgun (WGS) entry which is preliminary data.</text>
</comment>
<dbReference type="Pfam" id="PF17766">
    <property type="entry name" value="fn3_6"/>
    <property type="match status" value="1"/>
</dbReference>
<keyword evidence="5" id="KW-0720">Serine protease</keyword>
<dbReference type="Pfam" id="PF00082">
    <property type="entry name" value="Peptidase_S8"/>
    <property type="match status" value="1"/>
</dbReference>
<evidence type="ECO:0000259" key="8">
    <source>
        <dbReference type="Pfam" id="PF00082"/>
    </source>
</evidence>
<evidence type="ECO:0000256" key="4">
    <source>
        <dbReference type="ARBA" id="ARBA00022801"/>
    </source>
</evidence>
<comment type="similarity">
    <text evidence="1 7">Belongs to the peptidase S8 family.</text>
</comment>
<evidence type="ECO:0000256" key="7">
    <source>
        <dbReference type="PROSITE-ProRule" id="PRU01240"/>
    </source>
</evidence>
<comment type="caution">
    <text evidence="7">Lacks conserved residue(s) required for the propagation of feature annotation.</text>
</comment>
<dbReference type="InterPro" id="IPR000209">
    <property type="entry name" value="Peptidase_S8/S53_dom"/>
</dbReference>
<gene>
    <name evidence="11" type="ORF">H6P81_008751</name>
</gene>
<dbReference type="PRINTS" id="PR00723">
    <property type="entry name" value="SUBTILISIN"/>
</dbReference>
<keyword evidence="3" id="KW-0732">Signal</keyword>
<evidence type="ECO:0000259" key="10">
    <source>
        <dbReference type="Pfam" id="PF17766"/>
    </source>
</evidence>
<reference evidence="11 12" key="1">
    <citation type="submission" date="2021-07" db="EMBL/GenBank/DDBJ databases">
        <title>The Aristolochia fimbriata genome: insights into angiosperm evolution, floral development and chemical biosynthesis.</title>
        <authorList>
            <person name="Jiao Y."/>
        </authorList>
    </citation>
    <scope>NUCLEOTIDE SEQUENCE [LARGE SCALE GENOMIC DNA]</scope>
    <source>
        <strain evidence="11">IBCAS-2021</strain>
        <tissue evidence="11">Leaf</tissue>
    </source>
</reference>
<evidence type="ECO:0000256" key="3">
    <source>
        <dbReference type="ARBA" id="ARBA00022729"/>
    </source>
</evidence>
<dbReference type="PROSITE" id="PS51892">
    <property type="entry name" value="SUBTILASE"/>
    <property type="match status" value="1"/>
</dbReference>
<feature type="domain" description="Subtilisin-like protease fibronectin type-III" evidence="10">
    <location>
        <begin position="599"/>
        <end position="699"/>
    </location>
</feature>
<dbReference type="PROSITE" id="PS00138">
    <property type="entry name" value="SUBTILASE_SER"/>
    <property type="match status" value="1"/>
</dbReference>
<evidence type="ECO:0000256" key="1">
    <source>
        <dbReference type="ARBA" id="ARBA00011073"/>
    </source>
</evidence>
<organism evidence="11 12">
    <name type="scientific">Aristolochia fimbriata</name>
    <name type="common">White veined hardy Dutchman's pipe vine</name>
    <dbReference type="NCBI Taxonomy" id="158543"/>
    <lineage>
        <taxon>Eukaryota</taxon>
        <taxon>Viridiplantae</taxon>
        <taxon>Streptophyta</taxon>
        <taxon>Embryophyta</taxon>
        <taxon>Tracheophyta</taxon>
        <taxon>Spermatophyta</taxon>
        <taxon>Magnoliopsida</taxon>
        <taxon>Magnoliidae</taxon>
        <taxon>Piperales</taxon>
        <taxon>Aristolochiaceae</taxon>
        <taxon>Aristolochia</taxon>
    </lineage>
</organism>
<dbReference type="AlphaFoldDB" id="A0AAV7EM89"/>
<dbReference type="Proteomes" id="UP000825729">
    <property type="component" value="Unassembled WGS sequence"/>
</dbReference>
<dbReference type="Pfam" id="PF02225">
    <property type="entry name" value="PA"/>
    <property type="match status" value="1"/>
</dbReference>
<dbReference type="Gene3D" id="2.60.40.2310">
    <property type="match status" value="1"/>
</dbReference>
<accession>A0AAV7EM89</accession>
<dbReference type="GO" id="GO:0006508">
    <property type="term" value="P:proteolysis"/>
    <property type="evidence" value="ECO:0007669"/>
    <property type="project" value="UniProtKB-KW"/>
</dbReference>
<feature type="domain" description="Peptidase S8/S53" evidence="8">
    <location>
        <begin position="139"/>
        <end position="523"/>
    </location>
</feature>
<dbReference type="CDD" id="cd02120">
    <property type="entry name" value="PA_subtilisin_like"/>
    <property type="match status" value="1"/>
</dbReference>
<sequence length="701" mass="76209">MDFLLSWKKKKQRLLLSTRMWYQSSQAKPEDYTRLDHGPLWGSRGMEESQLVPYGPKPILVKTSSLPIWTLVCGPNQRALTMMEWVPFLQGGKALARVTPQALIATVECKYRRKLIGMRSFSKGFEAAVFPLNASQRVPRDTYGHGTHTLSTAGGAFVDNAEFYGYGKGTAKGGSPRARAASYKVCWLNKEGEADCRDEDILAGFDQAIADGVDVISVSLGPDLPIPDYFQEGTAIGSFHAVMHGIVVVCAAGNSGRRPGGTVANVAPWIITVAASTTDRSLDTFVQLGNHKQLHGVGQSSGRQMQHKYYPLINSLDAKLDTANATAAQLCFSGALDPEKVKGKVVACLRGNYPRVDKGKAVLEAGGVGMVLANDKEDGDQISPDIHYLPTTHISYTDGLALYSYTNATKSPVAYIVQRTSIGSKPAPVMAIFSSRGPNSLNPEILKPDITAPGVHILAAFSEAVPPSGLKDDERRVSFRLMNGTSMSCPHVAGVAGLLRKIYPDWSPAAIRSAIMTTARSRDNTMEPMMNASLAKATPFNHGAGHIRPNRAQDPGLVYDIPNVDYLNFLCYRGYNSSQMASFSKGGNYTCPENWSILDMNYPSIAVPNLRKPTTITRTLKNVGTPATYDVRVEHLAGVSATVEPKTLTFEKVGEEKSYKLTLSPKEYGRRNIMGGGEYVFGRIIWSDGTHYVRSPIVVSA</sequence>
<keyword evidence="4" id="KW-0378">Hydrolase</keyword>
<feature type="domain" description="PA" evidence="9">
    <location>
        <begin position="328"/>
        <end position="402"/>
    </location>
</feature>
<dbReference type="GO" id="GO:0004252">
    <property type="term" value="F:serine-type endopeptidase activity"/>
    <property type="evidence" value="ECO:0007669"/>
    <property type="project" value="InterPro"/>
</dbReference>
<dbReference type="InterPro" id="IPR036852">
    <property type="entry name" value="Peptidase_S8/S53_dom_sf"/>
</dbReference>
<dbReference type="Gene3D" id="3.40.50.200">
    <property type="entry name" value="Peptidase S8/S53 domain"/>
    <property type="match status" value="1"/>
</dbReference>